<dbReference type="Gramene" id="arahy.Tifrunner.gnm2.ann2.Ah16g049000.1">
    <property type="protein sequence ID" value="arahy.Tifrunner.gnm2.ann2.Ah16g049000.1-CDS"/>
    <property type="gene ID" value="arahy.Tifrunner.gnm2.ann2.Ah16g049000"/>
</dbReference>
<dbReference type="GO" id="GO:0016020">
    <property type="term" value="C:membrane"/>
    <property type="evidence" value="ECO:0007669"/>
    <property type="project" value="UniProtKB-SubCell"/>
</dbReference>
<dbReference type="GO" id="GO:0016192">
    <property type="term" value="P:vesicle-mediated transport"/>
    <property type="evidence" value="ECO:0007669"/>
    <property type="project" value="InterPro"/>
</dbReference>
<evidence type="ECO:0000256" key="3">
    <source>
        <dbReference type="ARBA" id="ARBA00022692"/>
    </source>
</evidence>
<keyword evidence="4" id="KW-1133">Transmembrane helix</keyword>
<keyword evidence="3" id="KW-0812">Transmembrane</keyword>
<evidence type="ECO:0000256" key="2">
    <source>
        <dbReference type="ARBA" id="ARBA00010095"/>
    </source>
</evidence>
<evidence type="ECO:0000256" key="4">
    <source>
        <dbReference type="ARBA" id="ARBA00022989"/>
    </source>
</evidence>
<organism evidence="7 8">
    <name type="scientific">Arachis hypogaea</name>
    <name type="common">Peanut</name>
    <dbReference type="NCBI Taxonomy" id="3818"/>
    <lineage>
        <taxon>Eukaryota</taxon>
        <taxon>Viridiplantae</taxon>
        <taxon>Streptophyta</taxon>
        <taxon>Embryophyta</taxon>
        <taxon>Tracheophyta</taxon>
        <taxon>Spermatophyta</taxon>
        <taxon>Magnoliopsida</taxon>
        <taxon>eudicotyledons</taxon>
        <taxon>Gunneridae</taxon>
        <taxon>Pentapetalae</taxon>
        <taxon>rosids</taxon>
        <taxon>fabids</taxon>
        <taxon>Fabales</taxon>
        <taxon>Fabaceae</taxon>
        <taxon>Papilionoideae</taxon>
        <taxon>50 kb inversion clade</taxon>
        <taxon>dalbergioids sensu lato</taxon>
        <taxon>Dalbergieae</taxon>
        <taxon>Pterocarpus clade</taxon>
        <taxon>Arachis</taxon>
    </lineage>
</organism>
<gene>
    <name evidence="7" type="ORF">Ahy_B06g080201</name>
</gene>
<dbReference type="PANTHER" id="PTHR12290">
    <property type="entry name" value="CORNICHON-RELATED"/>
    <property type="match status" value="1"/>
</dbReference>
<accession>A0A444YHC7</accession>
<dbReference type="Pfam" id="PF03311">
    <property type="entry name" value="Cornichon"/>
    <property type="match status" value="1"/>
</dbReference>
<feature type="signal peptide" evidence="6">
    <location>
        <begin position="1"/>
        <end position="18"/>
    </location>
</feature>
<reference evidence="7 8" key="1">
    <citation type="submission" date="2019-01" db="EMBL/GenBank/DDBJ databases">
        <title>Sequencing of cultivated peanut Arachis hypogaea provides insights into genome evolution and oil improvement.</title>
        <authorList>
            <person name="Chen X."/>
        </authorList>
    </citation>
    <scope>NUCLEOTIDE SEQUENCE [LARGE SCALE GENOMIC DNA]</scope>
    <source>
        <strain evidence="8">cv. Fuhuasheng</strain>
        <tissue evidence="7">Leaves</tissue>
    </source>
</reference>
<feature type="chain" id="PRO_5019021661" evidence="6">
    <location>
        <begin position="19"/>
        <end position="288"/>
    </location>
</feature>
<proteinExistence type="inferred from homology"/>
<evidence type="ECO:0000256" key="1">
    <source>
        <dbReference type="ARBA" id="ARBA00004141"/>
    </source>
</evidence>
<keyword evidence="8" id="KW-1185">Reference proteome</keyword>
<dbReference type="STRING" id="3818.A0A444YHC7"/>
<dbReference type="SMART" id="SM01398">
    <property type="entry name" value="Cornichon"/>
    <property type="match status" value="1"/>
</dbReference>
<dbReference type="AlphaFoldDB" id="A0A444YHC7"/>
<comment type="caution">
    <text evidence="7">The sequence shown here is derived from an EMBL/GenBank/DDBJ whole genome shotgun (WGS) entry which is preliminary data.</text>
</comment>
<comment type="subcellular location">
    <subcellularLocation>
        <location evidence="1">Membrane</location>
        <topology evidence="1">Multi-pass membrane protein</topology>
    </subcellularLocation>
</comment>
<name>A0A444YHC7_ARAHY</name>
<sequence>MGWELLFWLLLCFPLNIAFFASSFYQVLILSDLEDDYMNPFDASSRVNYFVVPEFIGQGLLCVLCLLTDFALQCANEGSQVFPLLCVYGLNGGIRFAFDDHLNQLPVDALPGISLVHVPVDSIALFNIPFGAYNLKALASVNSRLYRCFLCSLHPSLQKDYGMRTGEMLWYYSREIDYQPVGLFRVYVPSTFGLLAENLVQSWTPQYLEWRMKTFHVETGPSNVTEQFVLGYCKSHSLLQEVRQPPCLDLLSEASPLKIKDGNLVANATLEAALNLALENMSLQETPQ</sequence>
<keyword evidence="6" id="KW-0732">Signal</keyword>
<dbReference type="InterPro" id="IPR003377">
    <property type="entry name" value="Cornichon"/>
</dbReference>
<keyword evidence="5" id="KW-0472">Membrane</keyword>
<evidence type="ECO:0000256" key="5">
    <source>
        <dbReference type="ARBA" id="ARBA00023136"/>
    </source>
</evidence>
<evidence type="ECO:0000313" key="8">
    <source>
        <dbReference type="Proteomes" id="UP000289738"/>
    </source>
</evidence>
<dbReference type="EMBL" id="SDMP01000016">
    <property type="protein sequence ID" value="RYR01335.1"/>
    <property type="molecule type" value="Genomic_DNA"/>
</dbReference>
<dbReference type="Proteomes" id="UP000289738">
    <property type="component" value="Chromosome B06"/>
</dbReference>
<protein>
    <submittedName>
        <fullName evidence="7">Uncharacterized protein</fullName>
    </submittedName>
</protein>
<evidence type="ECO:0000256" key="6">
    <source>
        <dbReference type="SAM" id="SignalP"/>
    </source>
</evidence>
<evidence type="ECO:0000313" key="7">
    <source>
        <dbReference type="EMBL" id="RYR01335.1"/>
    </source>
</evidence>
<comment type="similarity">
    <text evidence="2">Belongs to the cornichon family.</text>
</comment>